<dbReference type="InterPro" id="IPR057342">
    <property type="entry name" value="DEXDc_RapA"/>
</dbReference>
<dbReference type="OrthoDB" id="9814088at2"/>
<keyword evidence="1 9" id="KW-0547">Nucleotide-binding</keyword>
<dbReference type="InterPro" id="IPR027417">
    <property type="entry name" value="P-loop_NTPase"/>
</dbReference>
<proteinExistence type="inferred from homology"/>
<keyword evidence="7 9" id="KW-0010">Activator</keyword>
<dbReference type="InterPro" id="IPR014001">
    <property type="entry name" value="Helicase_ATP-bd"/>
</dbReference>
<dbReference type="Pfam" id="PF00176">
    <property type="entry name" value="SNF2-rel_dom"/>
    <property type="match status" value="1"/>
</dbReference>
<accession>A0A1H3IZV5</accession>
<evidence type="ECO:0000256" key="3">
    <source>
        <dbReference type="ARBA" id="ARBA00022806"/>
    </source>
</evidence>
<evidence type="ECO:0000259" key="11">
    <source>
        <dbReference type="PROSITE" id="PS51194"/>
    </source>
</evidence>
<dbReference type="SMART" id="SM00487">
    <property type="entry name" value="DEXDc"/>
    <property type="match status" value="1"/>
</dbReference>
<keyword evidence="6 9" id="KW-0238">DNA-binding</keyword>
<dbReference type="InterPro" id="IPR022737">
    <property type="entry name" value="RapA_C"/>
</dbReference>
<evidence type="ECO:0000256" key="7">
    <source>
        <dbReference type="ARBA" id="ARBA00023159"/>
    </source>
</evidence>
<dbReference type="Pfam" id="PF18337">
    <property type="entry name" value="Tudor_RapA"/>
    <property type="match status" value="1"/>
</dbReference>
<keyword evidence="8 9" id="KW-0804">Transcription</keyword>
<dbReference type="InterPro" id="IPR049730">
    <property type="entry name" value="SNF2/RAD54-like_C"/>
</dbReference>
<dbReference type="CDD" id="cd18793">
    <property type="entry name" value="SF2_C_SNF"/>
    <property type="match status" value="1"/>
</dbReference>
<dbReference type="Gene3D" id="3.40.50.10810">
    <property type="entry name" value="Tandem AAA-ATPase domain"/>
    <property type="match status" value="1"/>
</dbReference>
<evidence type="ECO:0000256" key="6">
    <source>
        <dbReference type="ARBA" id="ARBA00023125"/>
    </source>
</evidence>
<keyword evidence="4 9" id="KW-0067">ATP-binding</keyword>
<dbReference type="PANTHER" id="PTHR45766:SF6">
    <property type="entry name" value="SWI_SNF-RELATED MATRIX-ASSOCIATED ACTIN-DEPENDENT REGULATOR OF CHROMATIN SUBFAMILY A-LIKE PROTEIN 1"/>
    <property type="match status" value="1"/>
</dbReference>
<feature type="binding site" evidence="9">
    <location>
        <begin position="176"/>
        <end position="183"/>
    </location>
    <ligand>
        <name>ATP</name>
        <dbReference type="ChEBI" id="CHEBI:30616"/>
    </ligand>
</feature>
<dbReference type="PROSITE" id="PS51194">
    <property type="entry name" value="HELICASE_CTER"/>
    <property type="match status" value="1"/>
</dbReference>
<evidence type="ECO:0000256" key="4">
    <source>
        <dbReference type="ARBA" id="ARBA00022840"/>
    </source>
</evidence>
<dbReference type="GO" id="GO:0016817">
    <property type="term" value="F:hydrolase activity, acting on acid anhydrides"/>
    <property type="evidence" value="ECO:0007669"/>
    <property type="project" value="InterPro"/>
</dbReference>
<organism evidence="12 13">
    <name type="scientific">Allochromatium warmingii</name>
    <name type="common">Chromatium warmingii</name>
    <dbReference type="NCBI Taxonomy" id="61595"/>
    <lineage>
        <taxon>Bacteria</taxon>
        <taxon>Pseudomonadati</taxon>
        <taxon>Pseudomonadota</taxon>
        <taxon>Gammaproteobacteria</taxon>
        <taxon>Chromatiales</taxon>
        <taxon>Chromatiaceae</taxon>
        <taxon>Allochromatium</taxon>
    </lineage>
</organism>
<dbReference type="GO" id="GO:0003677">
    <property type="term" value="F:DNA binding"/>
    <property type="evidence" value="ECO:0007669"/>
    <property type="project" value="UniProtKB-KW"/>
</dbReference>
<dbReference type="Gene3D" id="6.10.140.2230">
    <property type="match status" value="1"/>
</dbReference>
<sequence>MHEFVPGQRWLSETQTELGLGLVEAVEGRQVRLRYPATGETRLYARDSAPLARLILGRGEHLRDRAGHAWRVLEVRTEHGLQCYQVTDTAGHIQWLAEADLDDRLTYNRPGQRLLAARLDSDLWFRLRYQTYLYGMQTAGATTRGLIGARVALIPHQLHIAAEVSRREAPRVLLADEVGLGKTIEAGLILHRLRLTGRAQRVLILTPEPLLHQWLVEMRRRFNLALALFDAERIESLHDDNPFLSEQRVLCGLELLVKHQTAGQAVLDAPWDLLIVDEAHHLTWSETAASPAYQLVETLAQRIPSVLLLTATPEQLGRAGHFGRLRLLDPARFHDPRVFAADEARYAPIAALAARLLDAEPLTAADHAHLTTLLGTVSELDREALIERLIDRHGTGRVLFRNTRATIPGFPRRELLAYPLPEPDAYRTLPDPLARLTPEAAHGLGWEMLDPRVDWLITTLRALRPAKVLLICAHARTVLELREVLRQRAGIHAAIFHEGMEIVERDRAAAYFAAVEAGTQVLLCSEIGSEGRNFQFAHHLILFDLPLEPDLLEQRIGRLDRIGQTQTIRLHVPYLCGGPLEILFRWYTDGLNAFEQPCPAAAAVFEQLGASVRAALNQPATAAPVTELIAATHALTTQLNGELAAGRDRLLELHSHRLTRDTALIDAITALDAERSVAAYLSDFWDAFGVEHEPGPNGSIVVRPGAEMLHESFPRLPEAGLTATFDRAQALAHEDWEFLTWEHPLTREAMELLTASALGSAALLVIQGDARFPRATLLLELLYVAECPAPPELQVEQVLPPTLVRLLLDAEGRDRAAEIAPASLRGTCLSHNATLARALIGSQTARLTALLEQGDALAQQALTQLEQQARSRMQQRLGEELERLEALARVNPTVRPDEIACLRQRREQLAEVLGQTQMRLDALRLIVAH</sequence>
<dbReference type="NCBIfam" id="NF003426">
    <property type="entry name" value="PRK04914.1"/>
    <property type="match status" value="1"/>
</dbReference>
<dbReference type="STRING" id="61595.SAMN05421644_15011"/>
<dbReference type="InterPro" id="IPR001650">
    <property type="entry name" value="Helicase_C-like"/>
</dbReference>
<reference evidence="13" key="1">
    <citation type="submission" date="2016-10" db="EMBL/GenBank/DDBJ databases">
        <authorList>
            <person name="Varghese N."/>
            <person name="Submissions S."/>
        </authorList>
    </citation>
    <scope>NUCLEOTIDE SEQUENCE [LARGE SCALE GENOMIC DNA]</scope>
    <source>
        <strain evidence="13">DSM 173</strain>
    </source>
</reference>
<feature type="domain" description="Helicase C-terminal" evidence="11">
    <location>
        <begin position="452"/>
        <end position="606"/>
    </location>
</feature>
<evidence type="ECO:0000256" key="9">
    <source>
        <dbReference type="HAMAP-Rule" id="MF_01821"/>
    </source>
</evidence>
<dbReference type="CDD" id="cd18011">
    <property type="entry name" value="DEXDc_RapA"/>
    <property type="match status" value="1"/>
</dbReference>
<comment type="similarity">
    <text evidence="9">Belongs to the SNF2/RAD54 helicase family. RapA subfamily.</text>
</comment>
<keyword evidence="13" id="KW-1185">Reference proteome</keyword>
<dbReference type="EC" id="3.6.4.-" evidence="9"/>
<dbReference type="Proteomes" id="UP000198672">
    <property type="component" value="Unassembled WGS sequence"/>
</dbReference>
<dbReference type="PANTHER" id="PTHR45766">
    <property type="entry name" value="DNA ANNEALING HELICASE AND ENDONUCLEASE ZRANB3 FAMILY MEMBER"/>
    <property type="match status" value="1"/>
</dbReference>
<dbReference type="InterPro" id="IPR038718">
    <property type="entry name" value="SNF2-like_sf"/>
</dbReference>
<evidence type="ECO:0000313" key="13">
    <source>
        <dbReference type="Proteomes" id="UP000198672"/>
    </source>
</evidence>
<dbReference type="HAMAP" id="MF_01821">
    <property type="entry name" value="Helicase_RapA"/>
    <property type="match status" value="1"/>
</dbReference>
<dbReference type="Gene3D" id="3.30.360.80">
    <property type="match status" value="1"/>
</dbReference>
<feature type="short sequence motif" description="DEAH box" evidence="9">
    <location>
        <begin position="277"/>
        <end position="280"/>
    </location>
</feature>
<dbReference type="InterPro" id="IPR023949">
    <property type="entry name" value="Helicase_RapA"/>
</dbReference>
<evidence type="ECO:0000256" key="1">
    <source>
        <dbReference type="ARBA" id="ARBA00022741"/>
    </source>
</evidence>
<evidence type="ECO:0000256" key="2">
    <source>
        <dbReference type="ARBA" id="ARBA00022801"/>
    </source>
</evidence>
<dbReference type="AlphaFoldDB" id="A0A1H3IZV5"/>
<dbReference type="Pfam" id="PF18339">
    <property type="entry name" value="Tudor_1_RapA"/>
    <property type="match status" value="1"/>
</dbReference>
<dbReference type="GO" id="GO:0005524">
    <property type="term" value="F:ATP binding"/>
    <property type="evidence" value="ECO:0007669"/>
    <property type="project" value="UniProtKB-UniRule"/>
</dbReference>
<dbReference type="InterPro" id="IPR040765">
    <property type="entry name" value="Tudor_1_RapA"/>
</dbReference>
<dbReference type="PROSITE" id="PS51192">
    <property type="entry name" value="HELICASE_ATP_BIND_1"/>
    <property type="match status" value="1"/>
</dbReference>
<comment type="subunit">
    <text evidence="9">Interacts with the RNAP. Has a higher affinity for the core RNAP than for the holoenzyme. Its ATPase activity is stimulated by binding to RNAP.</text>
</comment>
<keyword evidence="3 9" id="KW-0347">Helicase</keyword>
<dbReference type="Gene3D" id="3.40.50.300">
    <property type="entry name" value="P-loop containing nucleotide triphosphate hydrolases"/>
    <property type="match status" value="1"/>
</dbReference>
<dbReference type="SUPFAM" id="SSF52540">
    <property type="entry name" value="P-loop containing nucleoside triphosphate hydrolases"/>
    <property type="match status" value="2"/>
</dbReference>
<comment type="function">
    <text evidence="9">Transcription regulator that activates transcription by stimulating RNA polymerase (RNAP) recycling in case of stress conditions such as supercoiled DNA or high salt concentrations. Probably acts by releasing the RNAP, when it is trapped or immobilized on tightly supercoiled DNA. Does not activate transcription on linear DNA. Probably not involved in DNA repair.</text>
</comment>
<dbReference type="GO" id="GO:0006355">
    <property type="term" value="P:regulation of DNA-templated transcription"/>
    <property type="evidence" value="ECO:0007669"/>
    <property type="project" value="UniProtKB-UniRule"/>
</dbReference>
<keyword evidence="2 9" id="KW-0378">Hydrolase</keyword>
<dbReference type="Pfam" id="PF00271">
    <property type="entry name" value="Helicase_C"/>
    <property type="match status" value="1"/>
</dbReference>
<dbReference type="Gene3D" id="2.30.30.930">
    <property type="match status" value="1"/>
</dbReference>
<feature type="domain" description="Helicase ATP-binding" evidence="10">
    <location>
        <begin position="163"/>
        <end position="331"/>
    </location>
</feature>
<dbReference type="GO" id="GO:0004386">
    <property type="term" value="F:helicase activity"/>
    <property type="evidence" value="ECO:0007669"/>
    <property type="project" value="UniProtKB-UniRule"/>
</dbReference>
<keyword evidence="5 9" id="KW-0805">Transcription regulation</keyword>
<dbReference type="RefSeq" id="WP_091335042.1">
    <property type="nucleotide sequence ID" value="NZ_FNOW01000050.1"/>
</dbReference>
<dbReference type="SMART" id="SM00490">
    <property type="entry name" value="HELICc"/>
    <property type="match status" value="1"/>
</dbReference>
<evidence type="ECO:0000259" key="10">
    <source>
        <dbReference type="PROSITE" id="PS51192"/>
    </source>
</evidence>
<dbReference type="Pfam" id="PF12137">
    <property type="entry name" value="RapA_C"/>
    <property type="match status" value="1"/>
</dbReference>
<evidence type="ECO:0000313" key="12">
    <source>
        <dbReference type="EMBL" id="SDY33097.1"/>
    </source>
</evidence>
<dbReference type="InterPro" id="IPR040766">
    <property type="entry name" value="Tudor_2_RapA"/>
</dbReference>
<dbReference type="EMBL" id="FNOW01000050">
    <property type="protein sequence ID" value="SDY33097.1"/>
    <property type="molecule type" value="Genomic_DNA"/>
</dbReference>
<dbReference type="Gene3D" id="2.30.30.140">
    <property type="match status" value="1"/>
</dbReference>
<dbReference type="InterPro" id="IPR000330">
    <property type="entry name" value="SNF2_N"/>
</dbReference>
<protein>
    <recommendedName>
        <fullName evidence="9">RNA polymerase-associated protein RapA</fullName>
        <ecNumber evidence="9">3.6.4.-</ecNumber>
    </recommendedName>
    <alternativeName>
        <fullName evidence="9">ATP-dependent helicase HepA</fullName>
    </alternativeName>
</protein>
<name>A0A1H3IZV5_ALLWA</name>
<evidence type="ECO:0000256" key="5">
    <source>
        <dbReference type="ARBA" id="ARBA00023015"/>
    </source>
</evidence>
<evidence type="ECO:0000256" key="8">
    <source>
        <dbReference type="ARBA" id="ARBA00023163"/>
    </source>
</evidence>
<dbReference type="Gene3D" id="6.10.140.1500">
    <property type="match status" value="1"/>
</dbReference>
<gene>
    <name evidence="9" type="primary">rapA</name>
    <name evidence="12" type="ORF">SAMN05421644_15011</name>
</gene>